<gene>
    <name evidence="1" type="primary">Necator_chrIV.g14512</name>
    <name evidence="1" type="ORF">RB195_001218</name>
</gene>
<reference evidence="1 2" key="1">
    <citation type="submission" date="2023-08" db="EMBL/GenBank/DDBJ databases">
        <title>A Necator americanus chromosomal reference genome.</title>
        <authorList>
            <person name="Ilik V."/>
            <person name="Petrzelkova K.J."/>
            <person name="Pardy F."/>
            <person name="Fuh T."/>
            <person name="Niatou-Singa F.S."/>
            <person name="Gouil Q."/>
            <person name="Baker L."/>
            <person name="Ritchie M.E."/>
            <person name="Jex A.R."/>
            <person name="Gazzola D."/>
            <person name="Li H."/>
            <person name="Toshio Fujiwara R."/>
            <person name="Zhan B."/>
            <person name="Aroian R.V."/>
            <person name="Pafco B."/>
            <person name="Schwarz E.M."/>
        </authorList>
    </citation>
    <scope>NUCLEOTIDE SEQUENCE [LARGE SCALE GENOMIC DNA]</scope>
    <source>
        <strain evidence="1 2">Aroian</strain>
        <tissue evidence="1">Whole animal</tissue>
    </source>
</reference>
<keyword evidence="2" id="KW-1185">Reference proteome</keyword>
<comment type="caution">
    <text evidence="1">The sequence shown here is derived from an EMBL/GenBank/DDBJ whole genome shotgun (WGS) entry which is preliminary data.</text>
</comment>
<name>A0ABR1DD83_NECAM</name>
<evidence type="ECO:0000313" key="2">
    <source>
        <dbReference type="Proteomes" id="UP001303046"/>
    </source>
</evidence>
<proteinExistence type="predicted"/>
<dbReference type="Proteomes" id="UP001303046">
    <property type="component" value="Unassembled WGS sequence"/>
</dbReference>
<evidence type="ECO:0000313" key="1">
    <source>
        <dbReference type="EMBL" id="KAK6748461.1"/>
    </source>
</evidence>
<sequence>MSVIENTEAWQLLELLLRNSQNLAKSCKEKHSCAWSFERIQKPTVNTFSANVFLRKNFLLLCSLYRNALRISLYFVKPGEVMSDREVELKETPPAKVELKETPTAKDPPPSVTVLPAIPPKVVEGIAADIEPTQRLSSSENLPRTGRRVSSIEVVKGAPPPKRASVVVFESPDTPPPTQKGSSWWRNLVMDDDKTRAPKAPPTAPEIIIGDNQALNGSLEERHRNISTISMGDKNEPDNEFFENFTVKGETVGRT</sequence>
<dbReference type="EMBL" id="JAVFWL010000004">
    <property type="protein sequence ID" value="KAK6748461.1"/>
    <property type="molecule type" value="Genomic_DNA"/>
</dbReference>
<protein>
    <submittedName>
        <fullName evidence="1">Uncharacterized protein</fullName>
    </submittedName>
</protein>
<organism evidence="1 2">
    <name type="scientific">Necator americanus</name>
    <name type="common">Human hookworm</name>
    <dbReference type="NCBI Taxonomy" id="51031"/>
    <lineage>
        <taxon>Eukaryota</taxon>
        <taxon>Metazoa</taxon>
        <taxon>Ecdysozoa</taxon>
        <taxon>Nematoda</taxon>
        <taxon>Chromadorea</taxon>
        <taxon>Rhabditida</taxon>
        <taxon>Rhabditina</taxon>
        <taxon>Rhabditomorpha</taxon>
        <taxon>Strongyloidea</taxon>
        <taxon>Ancylostomatidae</taxon>
        <taxon>Bunostominae</taxon>
        <taxon>Necator</taxon>
    </lineage>
</organism>
<accession>A0ABR1DD83</accession>